<feature type="region of interest" description="Disordered" evidence="1">
    <location>
        <begin position="167"/>
        <end position="188"/>
    </location>
</feature>
<dbReference type="Pfam" id="PF00675">
    <property type="entry name" value="Peptidase_M16"/>
    <property type="match status" value="1"/>
</dbReference>
<accession>C6HUW3</accession>
<name>C6HUW3_9BACT</name>
<dbReference type="InterPro" id="IPR011765">
    <property type="entry name" value="Pept_M16_N"/>
</dbReference>
<dbReference type="Pfam" id="PF05193">
    <property type="entry name" value="Peptidase_M16_C"/>
    <property type="match status" value="1"/>
</dbReference>
<feature type="domain" description="Peptidase M16 C-terminal" evidence="4">
    <location>
        <begin position="222"/>
        <end position="402"/>
    </location>
</feature>
<evidence type="ECO:0000259" key="4">
    <source>
        <dbReference type="Pfam" id="PF05193"/>
    </source>
</evidence>
<dbReference type="PANTHER" id="PTHR11851:SF224">
    <property type="entry name" value="PROCESSING PROTEASE"/>
    <property type="match status" value="1"/>
</dbReference>
<dbReference type="InterPro" id="IPR011249">
    <property type="entry name" value="Metalloenz_LuxS/M16"/>
</dbReference>
<dbReference type="InterPro" id="IPR050361">
    <property type="entry name" value="MPP/UQCRC_Complex"/>
</dbReference>
<evidence type="ECO:0000313" key="6">
    <source>
        <dbReference type="Proteomes" id="UP000009374"/>
    </source>
</evidence>
<evidence type="ECO:0000256" key="2">
    <source>
        <dbReference type="SAM" id="SignalP"/>
    </source>
</evidence>
<keyword evidence="2" id="KW-0732">Signal</keyword>
<dbReference type="EMBL" id="GG693859">
    <property type="protein sequence ID" value="EES53574.1"/>
    <property type="molecule type" value="Genomic_DNA"/>
</dbReference>
<feature type="chain" id="PRO_5002965516" evidence="2">
    <location>
        <begin position="30"/>
        <end position="486"/>
    </location>
</feature>
<evidence type="ECO:0000313" key="5">
    <source>
        <dbReference type="EMBL" id="EES53574.1"/>
    </source>
</evidence>
<dbReference type="SUPFAM" id="SSF63411">
    <property type="entry name" value="LuxS/MPP-like metallohydrolase"/>
    <property type="match status" value="2"/>
</dbReference>
<reference evidence="5 6" key="1">
    <citation type="journal article" date="2009" name="Appl. Environ. Microbiol.">
        <title>Community genomic and proteomic analyses of chemoautotrophic iron-oxidizing "Leptospirillum rubarum" (Group II) and "Leptospirillum ferrodiazotrophum" (Group III) bacteria in acid mine drainage biofilms.</title>
        <authorList>
            <person name="Goltsman D.S."/>
            <person name="Denef V.J."/>
            <person name="Singer S.W."/>
            <person name="VerBerkmoes N.C."/>
            <person name="Lefsrud M."/>
            <person name="Mueller R.S."/>
            <person name="Dick G.J."/>
            <person name="Sun C.L."/>
            <person name="Wheeler K.E."/>
            <person name="Zemla A."/>
            <person name="Baker B.J."/>
            <person name="Hauser L."/>
            <person name="Land M."/>
            <person name="Shah M.B."/>
            <person name="Thelen M.P."/>
            <person name="Hettich R.L."/>
            <person name="Banfield J.F."/>
        </authorList>
    </citation>
    <scope>NUCLEOTIDE SEQUENCE [LARGE SCALE GENOMIC DNA]</scope>
</reference>
<dbReference type="AlphaFoldDB" id="C6HUW3"/>
<feature type="signal peptide" evidence="2">
    <location>
        <begin position="1"/>
        <end position="29"/>
    </location>
</feature>
<keyword evidence="6" id="KW-1185">Reference proteome</keyword>
<gene>
    <name evidence="5" type="ORF">UBAL3_74420030</name>
</gene>
<protein>
    <submittedName>
        <fullName evidence="5">Peptidase M16 domain protein</fullName>
    </submittedName>
</protein>
<proteinExistence type="predicted"/>
<dbReference type="PROSITE" id="PS51257">
    <property type="entry name" value="PROKAR_LIPOPROTEIN"/>
    <property type="match status" value="1"/>
</dbReference>
<dbReference type="GO" id="GO:0046872">
    <property type="term" value="F:metal ion binding"/>
    <property type="evidence" value="ECO:0007669"/>
    <property type="project" value="InterPro"/>
</dbReference>
<dbReference type="InterPro" id="IPR007863">
    <property type="entry name" value="Peptidase_M16_C"/>
</dbReference>
<organism evidence="5 6">
    <name type="scientific">Leptospirillum ferrodiazotrophum</name>
    <dbReference type="NCBI Taxonomy" id="412449"/>
    <lineage>
        <taxon>Bacteria</taxon>
        <taxon>Pseudomonadati</taxon>
        <taxon>Nitrospirota</taxon>
        <taxon>Nitrospiria</taxon>
        <taxon>Nitrospirales</taxon>
        <taxon>Nitrospiraceae</taxon>
        <taxon>Leptospirillum</taxon>
    </lineage>
</organism>
<dbReference type="Gene3D" id="3.30.830.10">
    <property type="entry name" value="Metalloenzyme, LuxS/M16 peptidase-like"/>
    <property type="match status" value="2"/>
</dbReference>
<dbReference type="PANTHER" id="PTHR11851">
    <property type="entry name" value="METALLOPROTEASE"/>
    <property type="match status" value="1"/>
</dbReference>
<evidence type="ECO:0000259" key="3">
    <source>
        <dbReference type="Pfam" id="PF00675"/>
    </source>
</evidence>
<sequence length="486" mass="51880">MHSLRRIPPFAGSTAILSATLLLSSCAHSPSTPTGISRSVMSQQPTVTTYPVPPMKATLTRSFLPNGLEVLVLPRPDLPLVSFRLGIRAGSSFDPSGKAGTAALAADLLTRGTAGHDTLSLFHTLDATGGSLSASASRDMTVLAGDSLSSEAPTLLELASEMVSSPTFPPAEFEKKKESTLASLTEEDNHPSPIATNLLYRLVEKGTPYATPSSGTPSSVEKITRQDLLNFVAQYYRPDRAVLIVAGDVTPDSALALAKKYFSTWQAPASAPPLPVRRSFSAMSTSGTYLVDKPELRQSTVFYGTQGIARKDPSFYDSLVFNMLLGASQTSTLNRVVRQKMGLVYYIHSALDASRHRGPFIVYFQTYAKNTGKVMGAMNSTLADSVRTTPDPSAVRAIKRQLVGGFPFLMNTTPKIAQLLLVIWSDGLDYTYFTDYPEHVSKVTPASVLAAGQHLINGHSFVTVVVGPAKSLKKAGVTGTPPPPAS</sequence>
<dbReference type="Proteomes" id="UP000009374">
    <property type="component" value="Unassembled WGS sequence"/>
</dbReference>
<evidence type="ECO:0000256" key="1">
    <source>
        <dbReference type="SAM" id="MobiDB-lite"/>
    </source>
</evidence>
<feature type="domain" description="Peptidase M16 N-terminal" evidence="3">
    <location>
        <begin position="80"/>
        <end position="212"/>
    </location>
</feature>